<dbReference type="KEGG" id="cmet:K6K41_13135"/>
<reference evidence="1" key="1">
    <citation type="submission" date="2021-08" db="EMBL/GenBank/DDBJ databases">
        <authorList>
            <person name="Zhang H."/>
            <person name="Xu M."/>
            <person name="Yu Z."/>
            <person name="Yang L."/>
            <person name="Cai Y."/>
        </authorList>
    </citation>
    <scope>NUCLEOTIDE SEQUENCE</scope>
    <source>
        <strain evidence="1">CHL1</strain>
    </source>
</reference>
<keyword evidence="2" id="KW-1185">Reference proteome</keyword>
<evidence type="ECO:0000313" key="1">
    <source>
        <dbReference type="EMBL" id="QZO02123.1"/>
    </source>
</evidence>
<name>A0A9E6RC60_9HYPH</name>
<sequence>MEFREKLKEDLAIFRQRLIWLEDGTMRSYEYSRGQQMDRVPDAVDYTKRIIAEIEKCLAEHSDRSG</sequence>
<proteinExistence type="predicted"/>
<gene>
    <name evidence="1" type="ORF">K6K41_13135</name>
</gene>
<accession>A0A9E6RC60</accession>
<dbReference type="RefSeq" id="WP_261405510.1">
    <property type="nucleotide sequence ID" value="NZ_CP081869.1"/>
</dbReference>
<organism evidence="1 2">
    <name type="scientific">Chenggangzhangella methanolivorans</name>
    <dbReference type="NCBI Taxonomy" id="1437009"/>
    <lineage>
        <taxon>Bacteria</taxon>
        <taxon>Pseudomonadati</taxon>
        <taxon>Pseudomonadota</taxon>
        <taxon>Alphaproteobacteria</taxon>
        <taxon>Hyphomicrobiales</taxon>
        <taxon>Methylopilaceae</taxon>
        <taxon>Chenggangzhangella</taxon>
    </lineage>
</organism>
<evidence type="ECO:0000313" key="2">
    <source>
        <dbReference type="Proteomes" id="UP000825701"/>
    </source>
</evidence>
<dbReference type="AlphaFoldDB" id="A0A9E6RC60"/>
<dbReference type="Proteomes" id="UP000825701">
    <property type="component" value="Chromosome"/>
</dbReference>
<protein>
    <submittedName>
        <fullName evidence="1">Uncharacterized protein</fullName>
    </submittedName>
</protein>
<dbReference type="EMBL" id="CP081869">
    <property type="protein sequence ID" value="QZO02123.1"/>
    <property type="molecule type" value="Genomic_DNA"/>
</dbReference>